<dbReference type="PANTHER" id="PTHR11232:SF57">
    <property type="entry name" value="RE46159P"/>
    <property type="match status" value="1"/>
</dbReference>
<feature type="compositionally biased region" description="Acidic residues" evidence="1">
    <location>
        <begin position="72"/>
        <end position="82"/>
    </location>
</feature>
<evidence type="ECO:0000313" key="3">
    <source>
        <dbReference type="EMBL" id="GFG30695.1"/>
    </source>
</evidence>
<feature type="compositionally biased region" description="Polar residues" evidence="1">
    <location>
        <begin position="48"/>
        <end position="70"/>
    </location>
</feature>
<dbReference type="Proteomes" id="UP000502823">
    <property type="component" value="Unassembled WGS sequence"/>
</dbReference>
<feature type="domain" description="PID" evidence="2">
    <location>
        <begin position="182"/>
        <end position="310"/>
    </location>
</feature>
<dbReference type="Gene3D" id="2.30.29.30">
    <property type="entry name" value="Pleckstrin-homology domain (PH domain)/Phosphotyrosine-binding domain (PTB)"/>
    <property type="match status" value="1"/>
</dbReference>
<dbReference type="PANTHER" id="PTHR11232">
    <property type="entry name" value="PHOSPHOTYROSINE INTERACTION DOMAIN-CONTAINING FAMILY MEMBER"/>
    <property type="match status" value="1"/>
</dbReference>
<sequence length="360" mass="38866">MEENSNVANGMEVIYDFGFAEHDGRVLENTLTTGDPSPSLSGEDDNKGTGSEEQQVDNDSSVNALETTGNDEVTEPDVEEDVTSITTLESICEDGGASKDEVSDETDGFSLRKLAGTSRDIPRVDMLGNVYDATKKKQTAASTSSPAQPGPGILRNMSSDVLPPKQQTEGAPATKGDDLPQSFKVKYLGQVDARGLWGIKHTRRPVDDMVAAAKNLKAGTVLPIIDLIVSKQGVSIAQVQKKVEHVLKFFPIDTISYGVQDVVYTRVFAMIVVREVGDLKEQHPFECHAFVCESRNGAKKLTYALASAFSEYSKLVKERSGGSDGKDELAVAKKKFAIDLRSPEEIAAEMNSPQAEDSEA</sequence>
<dbReference type="Pfam" id="PF00640">
    <property type="entry name" value="PID"/>
    <property type="match status" value="1"/>
</dbReference>
<dbReference type="AlphaFoldDB" id="A0A6L2PJD4"/>
<dbReference type="SMART" id="SM00462">
    <property type="entry name" value="PTB"/>
    <property type="match status" value="1"/>
</dbReference>
<reference evidence="4" key="1">
    <citation type="submission" date="2020-01" db="EMBL/GenBank/DDBJ databases">
        <title>Draft genome sequence of the Termite Coptotermes fromosanus.</title>
        <authorList>
            <person name="Itakura S."/>
            <person name="Yosikawa Y."/>
            <person name="Umezawa K."/>
        </authorList>
    </citation>
    <scope>NUCLEOTIDE SEQUENCE [LARGE SCALE GENOMIC DNA]</scope>
</reference>
<dbReference type="CDD" id="cd13160">
    <property type="entry name" value="PTB_LDLRAP_insect-like"/>
    <property type="match status" value="1"/>
</dbReference>
<evidence type="ECO:0000259" key="2">
    <source>
        <dbReference type="PROSITE" id="PS01179"/>
    </source>
</evidence>
<dbReference type="OrthoDB" id="9994289at2759"/>
<keyword evidence="4" id="KW-1185">Reference proteome</keyword>
<dbReference type="InterPro" id="IPR006020">
    <property type="entry name" value="PTB/PI_dom"/>
</dbReference>
<dbReference type="SUPFAM" id="SSF50729">
    <property type="entry name" value="PH domain-like"/>
    <property type="match status" value="1"/>
</dbReference>
<dbReference type="EMBL" id="BLKM01007458">
    <property type="protein sequence ID" value="GFG30695.1"/>
    <property type="molecule type" value="Genomic_DNA"/>
</dbReference>
<feature type="compositionally biased region" description="Polar residues" evidence="1">
    <location>
        <begin position="29"/>
        <end position="40"/>
    </location>
</feature>
<evidence type="ECO:0000256" key="1">
    <source>
        <dbReference type="SAM" id="MobiDB-lite"/>
    </source>
</evidence>
<feature type="region of interest" description="Disordered" evidence="1">
    <location>
        <begin position="135"/>
        <end position="178"/>
    </location>
</feature>
<gene>
    <name evidence="3" type="ORF">Cfor_07472</name>
</gene>
<dbReference type="InterPro" id="IPR011993">
    <property type="entry name" value="PH-like_dom_sf"/>
</dbReference>
<name>A0A6L2PJD4_COPFO</name>
<dbReference type="InterPro" id="IPR051133">
    <property type="entry name" value="Adapter_Engulfment-Domain"/>
</dbReference>
<evidence type="ECO:0000313" key="4">
    <source>
        <dbReference type="Proteomes" id="UP000502823"/>
    </source>
</evidence>
<dbReference type="PROSITE" id="PS01179">
    <property type="entry name" value="PID"/>
    <property type="match status" value="1"/>
</dbReference>
<proteinExistence type="predicted"/>
<dbReference type="InParanoid" id="A0A6L2PJD4"/>
<feature type="region of interest" description="Disordered" evidence="1">
    <location>
        <begin position="26"/>
        <end position="107"/>
    </location>
</feature>
<protein>
    <recommendedName>
        <fullName evidence="2">PID domain-containing protein</fullName>
    </recommendedName>
</protein>
<accession>A0A6L2PJD4</accession>
<comment type="caution">
    <text evidence="3">The sequence shown here is derived from an EMBL/GenBank/DDBJ whole genome shotgun (WGS) entry which is preliminary data.</text>
</comment>
<organism evidence="3 4">
    <name type="scientific">Coptotermes formosanus</name>
    <name type="common">Formosan subterranean termite</name>
    <dbReference type="NCBI Taxonomy" id="36987"/>
    <lineage>
        <taxon>Eukaryota</taxon>
        <taxon>Metazoa</taxon>
        <taxon>Ecdysozoa</taxon>
        <taxon>Arthropoda</taxon>
        <taxon>Hexapoda</taxon>
        <taxon>Insecta</taxon>
        <taxon>Pterygota</taxon>
        <taxon>Neoptera</taxon>
        <taxon>Polyneoptera</taxon>
        <taxon>Dictyoptera</taxon>
        <taxon>Blattodea</taxon>
        <taxon>Blattoidea</taxon>
        <taxon>Termitoidae</taxon>
        <taxon>Rhinotermitidae</taxon>
        <taxon>Coptotermes</taxon>
    </lineage>
</organism>